<reference evidence="1 2" key="1">
    <citation type="submission" date="2020-10" db="EMBL/GenBank/DDBJ databases">
        <authorList>
            <person name="Kazantseva O.A."/>
            <person name="Piligrimova E.G."/>
            <person name="Shadrin A.M."/>
        </authorList>
    </citation>
    <scope>NUCLEOTIDE SEQUENCE [LARGE SCALE GENOMIC DNA]</scope>
</reference>
<keyword evidence="2" id="KW-1185">Reference proteome</keyword>
<gene>
    <name evidence="1" type="ORF">Kirov_161</name>
</gene>
<protein>
    <submittedName>
        <fullName evidence="1">Uncharacterized protein</fullName>
    </submittedName>
</protein>
<name>A0A7U3NKL3_9CAUD</name>
<dbReference type="Proteomes" id="UP000594029">
    <property type="component" value="Segment"/>
</dbReference>
<organism evidence="1 2">
    <name type="scientific">Bacillus phage Kirov</name>
    <dbReference type="NCBI Taxonomy" id="2783539"/>
    <lineage>
        <taxon>Viruses</taxon>
        <taxon>Duplodnaviria</taxon>
        <taxon>Heunggongvirae</taxon>
        <taxon>Uroviricota</taxon>
        <taxon>Caudoviricetes</taxon>
        <taxon>Andregratiavirinae</taxon>
        <taxon>Kirovvirus</taxon>
        <taxon>Kirovvirus kirov</taxon>
    </lineage>
</organism>
<proteinExistence type="predicted"/>
<evidence type="ECO:0000313" key="2">
    <source>
        <dbReference type="Proteomes" id="UP000594029"/>
    </source>
</evidence>
<evidence type="ECO:0000313" key="1">
    <source>
        <dbReference type="EMBL" id="QOV08360.1"/>
    </source>
</evidence>
<dbReference type="EMBL" id="MW084976">
    <property type="protein sequence ID" value="QOV08360.1"/>
    <property type="molecule type" value="Genomic_DNA"/>
</dbReference>
<accession>A0A7U3NKL3</accession>
<sequence>MEKTVYHLCKETFRMKSGEDEGKVAFTKGLFYKVVRTFERDGEKWFTYVDDRGKQHNLSKPFKKDIMVKLKDKTVLNMLTGKSISLLAGEYYMCKKTMKMKVTGEVAFKKGELYRLVDVDDLTLETLYYIDSDYVKEHQMTKEGVDKYLVKVIDRSVLGDN</sequence>